<evidence type="ECO:0000313" key="2">
    <source>
        <dbReference type="Proteomes" id="UP000238479"/>
    </source>
</evidence>
<evidence type="ECO:0000313" key="1">
    <source>
        <dbReference type="EMBL" id="PRQ18399.1"/>
    </source>
</evidence>
<reference evidence="1 2" key="1">
    <citation type="journal article" date="2018" name="Nat. Genet.">
        <title>The Rosa genome provides new insights in the design of modern roses.</title>
        <authorList>
            <person name="Bendahmane M."/>
        </authorList>
    </citation>
    <scope>NUCLEOTIDE SEQUENCE [LARGE SCALE GENOMIC DNA]</scope>
    <source>
        <strain evidence="2">cv. Old Blush</strain>
    </source>
</reference>
<protein>
    <submittedName>
        <fullName evidence="1">Uncharacterized protein</fullName>
    </submittedName>
</protein>
<dbReference type="AlphaFoldDB" id="A0A2P6P902"/>
<gene>
    <name evidence="1" type="ORF">RchiOBHm_Chr7g0205611</name>
</gene>
<sequence length="62" mass="7112">MNLTSKRGSLARKARTNAESIVRDQAGMARERFQITAKPGCDLGQKWLERLDEEENYLLTED</sequence>
<organism evidence="1 2">
    <name type="scientific">Rosa chinensis</name>
    <name type="common">China rose</name>
    <dbReference type="NCBI Taxonomy" id="74649"/>
    <lineage>
        <taxon>Eukaryota</taxon>
        <taxon>Viridiplantae</taxon>
        <taxon>Streptophyta</taxon>
        <taxon>Embryophyta</taxon>
        <taxon>Tracheophyta</taxon>
        <taxon>Spermatophyta</taxon>
        <taxon>Magnoliopsida</taxon>
        <taxon>eudicotyledons</taxon>
        <taxon>Gunneridae</taxon>
        <taxon>Pentapetalae</taxon>
        <taxon>rosids</taxon>
        <taxon>fabids</taxon>
        <taxon>Rosales</taxon>
        <taxon>Rosaceae</taxon>
        <taxon>Rosoideae</taxon>
        <taxon>Rosoideae incertae sedis</taxon>
        <taxon>Rosa</taxon>
    </lineage>
</organism>
<dbReference type="PANTHER" id="PTHR45500">
    <property type="entry name" value="OS02G0202600 PROTEIN"/>
    <property type="match status" value="1"/>
</dbReference>
<accession>A0A2P6P902</accession>
<dbReference type="EMBL" id="PDCK01000045">
    <property type="protein sequence ID" value="PRQ18399.1"/>
    <property type="molecule type" value="Genomic_DNA"/>
</dbReference>
<dbReference type="STRING" id="74649.A0A2P6P902"/>
<name>A0A2P6P902_ROSCH</name>
<dbReference type="Gramene" id="PRQ18399">
    <property type="protein sequence ID" value="PRQ18399"/>
    <property type="gene ID" value="RchiOBHm_Chr7g0205611"/>
</dbReference>
<keyword evidence="2" id="KW-1185">Reference proteome</keyword>
<dbReference type="PANTHER" id="PTHR45500:SF1">
    <property type="entry name" value="OS02G0202600 PROTEIN"/>
    <property type="match status" value="1"/>
</dbReference>
<dbReference type="Proteomes" id="UP000238479">
    <property type="component" value="Chromosome 7"/>
</dbReference>
<comment type="caution">
    <text evidence="1">The sequence shown here is derived from an EMBL/GenBank/DDBJ whole genome shotgun (WGS) entry which is preliminary data.</text>
</comment>
<proteinExistence type="predicted"/>